<dbReference type="InterPro" id="IPR038109">
    <property type="entry name" value="DNA_bind_recomb_sf"/>
</dbReference>
<proteinExistence type="predicted"/>
<organism evidence="4 5">
    <name type="scientific">Nonomuraea typhae</name>
    <dbReference type="NCBI Taxonomy" id="2603600"/>
    <lineage>
        <taxon>Bacteria</taxon>
        <taxon>Bacillati</taxon>
        <taxon>Actinomycetota</taxon>
        <taxon>Actinomycetes</taxon>
        <taxon>Streptosporangiales</taxon>
        <taxon>Streptosporangiaceae</taxon>
        <taxon>Nonomuraea</taxon>
    </lineage>
</organism>
<dbReference type="Proteomes" id="UP001612741">
    <property type="component" value="Unassembled WGS sequence"/>
</dbReference>
<evidence type="ECO:0000256" key="2">
    <source>
        <dbReference type="SAM" id="MobiDB-lite"/>
    </source>
</evidence>
<feature type="region of interest" description="Disordered" evidence="2">
    <location>
        <begin position="552"/>
        <end position="571"/>
    </location>
</feature>
<sequence>MSSTQRGNGVMQVQQLSQKSRVWIAPDLLTALAAGKTFDEWLDGRIPVGSKARISADQKKDAHGVKAQHAANERGAKKHNLAIVKYYEDNDKSAAKANVVRPAFEMLVTELTARRTAEGFPIRGVACLERERIYRRAGDWERLTDALTVNRNGVLYESGTRRDRFIDIYADSSEMEGLTGVASAKREVRKTSERCEDAHMERRLQGISTGGPRRFGYLGPDVRKGRRSNEKKNRTEWPHLKWMIKQGAAGRAWTKIAEELNAKGVRTATGGAWKTDTVRKLVSNPIIYGYRILDDDLIRDENGEPLNGNWDRAGTAKQYQAVMERIRLARAQKGLPVEGDADFSPGSPATRTRKYLFSGFLRCGRELADGRICDQKWSGHVGRPGEKRKYDCHRRGNGYGCGSRRDGESVDAHLTELVLRRYEEMEARQLEAEPEAWEGIEELAEAREEVAELLRQRRAKNVSRQFFYQELPRLEADVTRLEAQERKHAARQHTVKAKGPRIRERWNDMDLAQKRAAIGEVLIAVIVDPLPKGTWTRAPFDPDLLTVVWRTTSPDASPESGHGTASTHRAA</sequence>
<dbReference type="SMART" id="SM00857">
    <property type="entry name" value="Resolvase"/>
    <property type="match status" value="1"/>
</dbReference>
<keyword evidence="5" id="KW-1185">Reference proteome</keyword>
<dbReference type="Pfam" id="PF07508">
    <property type="entry name" value="Recombinase"/>
    <property type="match status" value="1"/>
</dbReference>
<reference evidence="4 5" key="1">
    <citation type="submission" date="2024-10" db="EMBL/GenBank/DDBJ databases">
        <title>The Natural Products Discovery Center: Release of the First 8490 Sequenced Strains for Exploring Actinobacteria Biosynthetic Diversity.</title>
        <authorList>
            <person name="Kalkreuter E."/>
            <person name="Kautsar S.A."/>
            <person name="Yang D."/>
            <person name="Bader C.D."/>
            <person name="Teijaro C.N."/>
            <person name="Fluegel L."/>
            <person name="Davis C.M."/>
            <person name="Simpson J.R."/>
            <person name="Lauterbach L."/>
            <person name="Steele A.D."/>
            <person name="Gui C."/>
            <person name="Meng S."/>
            <person name="Li G."/>
            <person name="Viehrig K."/>
            <person name="Ye F."/>
            <person name="Su P."/>
            <person name="Kiefer A.F."/>
            <person name="Nichols A."/>
            <person name="Cepeda A.J."/>
            <person name="Yan W."/>
            <person name="Fan B."/>
            <person name="Jiang Y."/>
            <person name="Adhikari A."/>
            <person name="Zheng C.-J."/>
            <person name="Schuster L."/>
            <person name="Cowan T.M."/>
            <person name="Smanski M.J."/>
            <person name="Chevrette M.G."/>
            <person name="De Carvalho L.P.S."/>
            <person name="Shen B."/>
        </authorList>
    </citation>
    <scope>NUCLEOTIDE SEQUENCE [LARGE SCALE GENOMIC DNA]</scope>
    <source>
        <strain evidence="4 5">NPDC050545</strain>
    </source>
</reference>
<dbReference type="RefSeq" id="WP_397078153.1">
    <property type="nucleotide sequence ID" value="NZ_JBITGY010000001.1"/>
</dbReference>
<feature type="domain" description="Resolvase/invertase-type recombinase catalytic" evidence="3">
    <location>
        <begin position="48"/>
        <end position="208"/>
    </location>
</feature>
<comment type="caution">
    <text evidence="4">The sequence shown here is derived from an EMBL/GenBank/DDBJ whole genome shotgun (WGS) entry which is preliminary data.</text>
</comment>
<dbReference type="PANTHER" id="PTHR30461">
    <property type="entry name" value="DNA-INVERTASE FROM LAMBDOID PROPHAGE"/>
    <property type="match status" value="1"/>
</dbReference>
<evidence type="ECO:0000259" key="3">
    <source>
        <dbReference type="SMART" id="SM00857"/>
    </source>
</evidence>
<dbReference type="Pfam" id="PF00239">
    <property type="entry name" value="Resolvase"/>
    <property type="match status" value="1"/>
</dbReference>
<feature type="coiled-coil region" evidence="1">
    <location>
        <begin position="436"/>
        <end position="463"/>
    </location>
</feature>
<evidence type="ECO:0000313" key="5">
    <source>
        <dbReference type="Proteomes" id="UP001612741"/>
    </source>
</evidence>
<evidence type="ECO:0000313" key="4">
    <source>
        <dbReference type="EMBL" id="MFI6496186.1"/>
    </source>
</evidence>
<protein>
    <submittedName>
        <fullName evidence="4">Recombinase family protein</fullName>
    </submittedName>
</protein>
<name>A0ABW7YJV8_9ACTN</name>
<dbReference type="Gene3D" id="3.40.50.1390">
    <property type="entry name" value="Resolvase, N-terminal catalytic domain"/>
    <property type="match status" value="1"/>
</dbReference>
<dbReference type="InterPro" id="IPR006119">
    <property type="entry name" value="Resolv_N"/>
</dbReference>
<dbReference type="InterPro" id="IPR050639">
    <property type="entry name" value="SSR_resolvase"/>
</dbReference>
<dbReference type="InterPro" id="IPR011109">
    <property type="entry name" value="DNA_bind_recombinase_dom"/>
</dbReference>
<evidence type="ECO:0000256" key="1">
    <source>
        <dbReference type="SAM" id="Coils"/>
    </source>
</evidence>
<dbReference type="InterPro" id="IPR036162">
    <property type="entry name" value="Resolvase-like_N_sf"/>
</dbReference>
<accession>A0ABW7YJV8</accession>
<gene>
    <name evidence="4" type="ORF">ACIBG2_02325</name>
</gene>
<dbReference type="CDD" id="cd00338">
    <property type="entry name" value="Ser_Recombinase"/>
    <property type="match status" value="1"/>
</dbReference>
<dbReference type="EMBL" id="JBITGY010000001">
    <property type="protein sequence ID" value="MFI6496186.1"/>
    <property type="molecule type" value="Genomic_DNA"/>
</dbReference>
<dbReference type="PANTHER" id="PTHR30461:SF23">
    <property type="entry name" value="DNA RECOMBINASE-RELATED"/>
    <property type="match status" value="1"/>
</dbReference>
<keyword evidence="1" id="KW-0175">Coiled coil</keyword>
<dbReference type="Gene3D" id="3.90.1750.20">
    <property type="entry name" value="Putative Large Serine Recombinase, Chain B, Domain 2"/>
    <property type="match status" value="1"/>
</dbReference>